<accession>A0A158R733</accession>
<dbReference type="InterPro" id="IPR039599">
    <property type="entry name" value="RBM48"/>
</dbReference>
<dbReference type="PANTHER" id="PTHR20957:SF0">
    <property type="entry name" value="RNA-BINDING PROTEIN 48"/>
    <property type="match status" value="1"/>
</dbReference>
<organism evidence="3">
    <name type="scientific">Taenia asiatica</name>
    <name type="common">Asian tapeworm</name>
    <dbReference type="NCBI Taxonomy" id="60517"/>
    <lineage>
        <taxon>Eukaryota</taxon>
        <taxon>Metazoa</taxon>
        <taxon>Spiralia</taxon>
        <taxon>Lophotrochozoa</taxon>
        <taxon>Platyhelminthes</taxon>
        <taxon>Cestoda</taxon>
        <taxon>Eucestoda</taxon>
        <taxon>Cyclophyllidea</taxon>
        <taxon>Taeniidae</taxon>
        <taxon>Taenia</taxon>
    </lineage>
</organism>
<dbReference type="WBParaSite" id="TASK_0000144401-mRNA-1">
    <property type="protein sequence ID" value="TASK_0000144401-mRNA-1"/>
    <property type="gene ID" value="TASK_0000144401"/>
</dbReference>
<gene>
    <name evidence="1" type="ORF">TASK_LOCUS1445</name>
</gene>
<dbReference type="EMBL" id="UYRS01000376">
    <property type="protein sequence ID" value="VDK23056.1"/>
    <property type="molecule type" value="Genomic_DNA"/>
</dbReference>
<dbReference type="GO" id="GO:0005654">
    <property type="term" value="C:nucleoplasm"/>
    <property type="evidence" value="ECO:0007669"/>
    <property type="project" value="TreeGrafter"/>
</dbReference>
<dbReference type="Proteomes" id="UP000282613">
    <property type="component" value="Unassembled WGS sequence"/>
</dbReference>
<dbReference type="AlphaFoldDB" id="A0A158R733"/>
<sequence>MKSGRGEQLLQVFTIADESPYLLIFGVPSIGLLKPLEERIQKIEDVQQIRKVNHPESEEFTETYIAKFRSVNLARNVKRRLDDSSFYGGFLHIVYAPEYESVAECRVKMHSYRRLNDAEADKATRTLKLKERQRSSLNTEKTEVGLAVTDELSTSAHTSLQAKRVFTPPPKMNKEDAVLLSNPYAMPLHITSPSQSKQQRGDALDDARNYWASRGLDFLSNSKSHPIQSAHPSPIPLPIEAFCPLQKHSVLEVARLLTRLFMMGNEVILAFSMLKLFPSNSFGSIFDLIPLTNLRCS</sequence>
<evidence type="ECO:0000313" key="3">
    <source>
        <dbReference type="WBParaSite" id="TASK_0000144401-mRNA-1"/>
    </source>
</evidence>
<dbReference type="PANTHER" id="PTHR20957">
    <property type="entry name" value="RNA-BINDING PROTEIN 48"/>
    <property type="match status" value="1"/>
</dbReference>
<dbReference type="OrthoDB" id="78358at2759"/>
<proteinExistence type="predicted"/>
<keyword evidence="2" id="KW-1185">Reference proteome</keyword>
<dbReference type="STRING" id="60517.A0A158R733"/>
<name>A0A158R733_TAEAS</name>
<reference evidence="1 2" key="2">
    <citation type="submission" date="2018-11" db="EMBL/GenBank/DDBJ databases">
        <authorList>
            <consortium name="Pathogen Informatics"/>
        </authorList>
    </citation>
    <scope>NUCLEOTIDE SEQUENCE [LARGE SCALE GENOMIC DNA]</scope>
</reference>
<protein>
    <submittedName>
        <fullName evidence="3">RNA-binding protein 48</fullName>
    </submittedName>
</protein>
<evidence type="ECO:0000313" key="1">
    <source>
        <dbReference type="EMBL" id="VDK23056.1"/>
    </source>
</evidence>
<evidence type="ECO:0000313" key="2">
    <source>
        <dbReference type="Proteomes" id="UP000282613"/>
    </source>
</evidence>
<reference evidence="3" key="1">
    <citation type="submission" date="2016-04" db="UniProtKB">
        <authorList>
            <consortium name="WormBaseParasite"/>
        </authorList>
    </citation>
    <scope>IDENTIFICATION</scope>
</reference>